<feature type="region of interest" description="Disordered" evidence="8">
    <location>
        <begin position="1"/>
        <end position="28"/>
    </location>
</feature>
<keyword evidence="4 7" id="KW-0812">Transmembrane</keyword>
<reference evidence="10 11" key="1">
    <citation type="submission" date="2020-08" db="EMBL/GenBank/DDBJ databases">
        <title>Genomic Encyclopedia of Type Strains, Phase III (KMG-III): the genomes of soil and plant-associated and newly described type strains.</title>
        <authorList>
            <person name="Whitman W."/>
        </authorList>
    </citation>
    <scope>NUCLEOTIDE SEQUENCE [LARGE SCALE GENOMIC DNA]</scope>
    <source>
        <strain evidence="10 11">CECT 3303</strain>
    </source>
</reference>
<evidence type="ECO:0000259" key="9">
    <source>
        <dbReference type="PROSITE" id="PS50928"/>
    </source>
</evidence>
<feature type="transmembrane region" description="Helical" evidence="7">
    <location>
        <begin position="95"/>
        <end position="117"/>
    </location>
</feature>
<evidence type="ECO:0000256" key="1">
    <source>
        <dbReference type="ARBA" id="ARBA00004651"/>
    </source>
</evidence>
<dbReference type="Gene3D" id="1.10.3720.10">
    <property type="entry name" value="MetI-like"/>
    <property type="match status" value="1"/>
</dbReference>
<dbReference type="PANTHER" id="PTHR30193">
    <property type="entry name" value="ABC TRANSPORTER PERMEASE PROTEIN"/>
    <property type="match status" value="1"/>
</dbReference>
<keyword evidence="11" id="KW-1185">Reference proteome</keyword>
<dbReference type="InterPro" id="IPR051393">
    <property type="entry name" value="ABC_transporter_permease"/>
</dbReference>
<keyword evidence="6 7" id="KW-0472">Membrane</keyword>
<evidence type="ECO:0000256" key="7">
    <source>
        <dbReference type="RuleBase" id="RU363032"/>
    </source>
</evidence>
<comment type="caution">
    <text evidence="10">The sequence shown here is derived from an EMBL/GenBank/DDBJ whole genome shotgun (WGS) entry which is preliminary data.</text>
</comment>
<evidence type="ECO:0000256" key="2">
    <source>
        <dbReference type="ARBA" id="ARBA00022448"/>
    </source>
</evidence>
<feature type="transmembrane region" description="Helical" evidence="7">
    <location>
        <begin position="294"/>
        <end position="318"/>
    </location>
</feature>
<accession>A0A841DDZ9</accession>
<dbReference type="InterPro" id="IPR000515">
    <property type="entry name" value="MetI-like"/>
</dbReference>
<dbReference type="GO" id="GO:0005886">
    <property type="term" value="C:plasma membrane"/>
    <property type="evidence" value="ECO:0007669"/>
    <property type="project" value="UniProtKB-SubCell"/>
</dbReference>
<protein>
    <submittedName>
        <fullName evidence="10">Multiple sugar transport system permease protein</fullName>
    </submittedName>
</protein>
<keyword evidence="3" id="KW-1003">Cell membrane</keyword>
<comment type="similarity">
    <text evidence="7">Belongs to the binding-protein-dependent transport system permease family.</text>
</comment>
<feature type="transmembrane region" description="Helical" evidence="7">
    <location>
        <begin position="35"/>
        <end position="55"/>
    </location>
</feature>
<feature type="domain" description="ABC transmembrane type-1" evidence="9">
    <location>
        <begin position="91"/>
        <end position="317"/>
    </location>
</feature>
<dbReference type="Pfam" id="PF00528">
    <property type="entry name" value="BPD_transp_1"/>
    <property type="match status" value="1"/>
</dbReference>
<name>A0A841DDZ9_PLAVE</name>
<evidence type="ECO:0000313" key="11">
    <source>
        <dbReference type="Proteomes" id="UP000562352"/>
    </source>
</evidence>
<keyword evidence="10" id="KW-0762">Sugar transport</keyword>
<feature type="transmembrane region" description="Helical" evidence="7">
    <location>
        <begin position="184"/>
        <end position="204"/>
    </location>
</feature>
<dbReference type="GO" id="GO:0055085">
    <property type="term" value="P:transmembrane transport"/>
    <property type="evidence" value="ECO:0007669"/>
    <property type="project" value="InterPro"/>
</dbReference>
<evidence type="ECO:0000256" key="5">
    <source>
        <dbReference type="ARBA" id="ARBA00022989"/>
    </source>
</evidence>
<evidence type="ECO:0000313" key="10">
    <source>
        <dbReference type="EMBL" id="MBB5967689.1"/>
    </source>
</evidence>
<evidence type="ECO:0000256" key="8">
    <source>
        <dbReference type="SAM" id="MobiDB-lite"/>
    </source>
</evidence>
<dbReference type="AlphaFoldDB" id="A0A841DDZ9"/>
<dbReference type="SUPFAM" id="SSF161098">
    <property type="entry name" value="MetI-like"/>
    <property type="match status" value="1"/>
</dbReference>
<proteinExistence type="inferred from homology"/>
<dbReference type="Proteomes" id="UP000562352">
    <property type="component" value="Unassembled WGS sequence"/>
</dbReference>
<dbReference type="EMBL" id="JACHJJ010000037">
    <property type="protein sequence ID" value="MBB5967689.1"/>
    <property type="molecule type" value="Genomic_DNA"/>
</dbReference>
<keyword evidence="5 7" id="KW-1133">Transmembrane helix</keyword>
<dbReference type="CDD" id="cd06261">
    <property type="entry name" value="TM_PBP2"/>
    <property type="match status" value="1"/>
</dbReference>
<dbReference type="PROSITE" id="PS50928">
    <property type="entry name" value="ABC_TM1"/>
    <property type="match status" value="1"/>
</dbReference>
<sequence>MMASTRTAPPRRRRGGAPSPAAPSPHRRRGEGARALLWLSPWIIGVAVFFVYPLLSTVYFSFHRYDLFTLEFVGLDNYRYAFSDARVLQSALNTLWLVVFMVPAQVLFALGVAQLLAKLKRGGGILRTIFYLPSLVPVVAGTVAFVYLLNPATGPVNQVLAWFGITGPDWFGSAAWAKPSLTLLALWGAGNTIMIFLAALLDVPRHLYEAAAIDGAGAWRQFRSITLPMISPVLMFSAVTGVIYAVQYFTQAMIASRVASGATDSAGSTFTPGYPDGSLLTLPQHLFHTGFRDWSMGLACVHALLLFAVAMLFTLILLRRFGKAEVAS</sequence>
<evidence type="ECO:0000256" key="4">
    <source>
        <dbReference type="ARBA" id="ARBA00022692"/>
    </source>
</evidence>
<feature type="transmembrane region" description="Helical" evidence="7">
    <location>
        <begin position="129"/>
        <end position="149"/>
    </location>
</feature>
<evidence type="ECO:0000256" key="3">
    <source>
        <dbReference type="ARBA" id="ARBA00022475"/>
    </source>
</evidence>
<dbReference type="PANTHER" id="PTHR30193:SF1">
    <property type="entry name" value="ABC TRANSPORTER PERMEASE PROTEIN YESP-RELATED"/>
    <property type="match status" value="1"/>
</dbReference>
<feature type="transmembrane region" description="Helical" evidence="7">
    <location>
        <begin position="225"/>
        <end position="246"/>
    </location>
</feature>
<dbReference type="InterPro" id="IPR035906">
    <property type="entry name" value="MetI-like_sf"/>
</dbReference>
<keyword evidence="2 7" id="KW-0813">Transport</keyword>
<organism evidence="10 11">
    <name type="scientific">Planomonospora venezuelensis</name>
    <dbReference type="NCBI Taxonomy" id="1999"/>
    <lineage>
        <taxon>Bacteria</taxon>
        <taxon>Bacillati</taxon>
        <taxon>Actinomycetota</taxon>
        <taxon>Actinomycetes</taxon>
        <taxon>Streptosporangiales</taxon>
        <taxon>Streptosporangiaceae</taxon>
        <taxon>Planomonospora</taxon>
    </lineage>
</organism>
<gene>
    <name evidence="10" type="ORF">FHS22_007002</name>
</gene>
<dbReference type="RefSeq" id="WP_260408586.1">
    <property type="nucleotide sequence ID" value="NZ_BAAAWZ010000001.1"/>
</dbReference>
<evidence type="ECO:0000256" key="6">
    <source>
        <dbReference type="ARBA" id="ARBA00023136"/>
    </source>
</evidence>
<comment type="subcellular location">
    <subcellularLocation>
        <location evidence="1 7">Cell membrane</location>
        <topology evidence="1 7">Multi-pass membrane protein</topology>
    </subcellularLocation>
</comment>